<comment type="catalytic activity">
    <reaction evidence="2">
        <text>Ni(II)-pyridinium-3,5-bisthiocarboxylate mononucleotide = pyridinium-3,5-bisthiocarboxylate mononucleotide + Ni(2+)</text>
        <dbReference type="Rhea" id="RHEA:54784"/>
        <dbReference type="ChEBI" id="CHEBI:49786"/>
        <dbReference type="ChEBI" id="CHEBI:137372"/>
        <dbReference type="ChEBI" id="CHEBI:137373"/>
        <dbReference type="EC" id="4.99.1.12"/>
    </reaction>
</comment>
<dbReference type="RefSeq" id="WP_214159522.1">
    <property type="nucleotide sequence ID" value="NZ_JAHBAY010000014.1"/>
</dbReference>
<dbReference type="NCBIfam" id="TIGR00299">
    <property type="entry name" value="nickel pincer cofactor biosynthesis protein LarC"/>
    <property type="match status" value="1"/>
</dbReference>
<evidence type="ECO:0000256" key="1">
    <source>
        <dbReference type="ARBA" id="ARBA00022596"/>
    </source>
</evidence>
<dbReference type="Pfam" id="PF01969">
    <property type="entry name" value="Ni_insertion"/>
    <property type="match status" value="1"/>
</dbReference>
<dbReference type="InterPro" id="IPR002822">
    <property type="entry name" value="Ni_insertion"/>
</dbReference>
<comment type="function">
    <text evidence="2">Involved in the biosynthesis of a nickel-pincer cofactor ((SCS)Ni(II) pincer complex). Binds Ni(2+), and functions in nickel delivery to pyridinium-3,5-bisthiocarboxylic acid mononucleotide (P2TMN), to form the mature cofactor. Is thus probably required for the activation of nickel-pincer cofactor-dependent enzymes.</text>
</comment>
<sequence>MNTLHAWIDASSGVAGDMLLGALLDAGAHLDAVRSAIETVIPESIHISTSTVHRAGLRALKAHVRPLTQQPPHRTARSIHALLHNSALAEPVRAQAIAVFARLAAAEAHVHDIPQENVHFHEIGALDSIADVVGVCAALHDLGIQSISAGDVALGSGHVRTAHGHLPVPAPAVAELARGWPVYAGGTGELTTPTGLALIRTLALTCEDLPPITPTAIGIGAGTRDTPNAPNITRVIIGQPTQNPSRPTEPCLLLEANIDDLDPRLWPGILSHLLHAGASDAWLTPILMKKGRPAHTLHTLCPPHLATGLKTIIFHETSTLGIRQTTVTKHPLERFITTVDLHGTTIDIKVATAAGRITQANPEFDQIAELARARGLPERTVLAEAVQTAADEGLMVGHLLPPEHRPGPSD</sequence>
<accession>A0ABS5TPG7</accession>
<dbReference type="EC" id="4.99.1.12" evidence="2"/>
<evidence type="ECO:0000256" key="2">
    <source>
        <dbReference type="HAMAP-Rule" id="MF_01074"/>
    </source>
</evidence>
<comment type="similarity">
    <text evidence="2">Belongs to the LarC family.</text>
</comment>
<evidence type="ECO:0000313" key="4">
    <source>
        <dbReference type="Proteomes" id="UP001197247"/>
    </source>
</evidence>
<proteinExistence type="inferred from homology"/>
<reference evidence="3 4" key="1">
    <citation type="submission" date="2021-05" db="EMBL/GenBank/DDBJ databases">
        <title>Kineosporia and Streptomyces sp. nov. two new marine actinobacteria isolated from Coral.</title>
        <authorList>
            <person name="Buangrab K."/>
            <person name="Sutthacheep M."/>
            <person name="Yeemin T."/>
            <person name="Harunari E."/>
            <person name="Igarashi Y."/>
            <person name="Kanchanasin P."/>
            <person name="Tanasupawat S."/>
            <person name="Phongsopitanun W."/>
        </authorList>
    </citation>
    <scope>NUCLEOTIDE SEQUENCE [LARGE SCALE GENOMIC DNA]</scope>
    <source>
        <strain evidence="3 4">J2-2</strain>
    </source>
</reference>
<dbReference type="Proteomes" id="UP001197247">
    <property type="component" value="Unassembled WGS sequence"/>
</dbReference>
<keyword evidence="2" id="KW-0456">Lyase</keyword>
<keyword evidence="1 2" id="KW-0533">Nickel</keyword>
<dbReference type="Gene3D" id="3.30.70.1380">
    <property type="entry name" value="Transcriptional regulatory protein pf0864 domain like"/>
    <property type="match status" value="1"/>
</dbReference>
<dbReference type="PANTHER" id="PTHR36566">
    <property type="entry name" value="NICKEL INSERTION PROTEIN-RELATED"/>
    <property type="match status" value="1"/>
</dbReference>
<dbReference type="EMBL" id="JAHBAY010000014">
    <property type="protein sequence ID" value="MBT0772986.1"/>
    <property type="molecule type" value="Genomic_DNA"/>
</dbReference>
<gene>
    <name evidence="2 3" type="primary">larC</name>
    <name evidence="3" type="ORF">KIH74_28845</name>
</gene>
<name>A0ABS5TPG7_9ACTN</name>
<comment type="caution">
    <text evidence="3">The sequence shown here is derived from an EMBL/GenBank/DDBJ whole genome shotgun (WGS) entry which is preliminary data.</text>
</comment>
<dbReference type="PANTHER" id="PTHR36566:SF1">
    <property type="entry name" value="PYRIDINIUM-3,5-BISTHIOCARBOXYLIC ACID MONONUCLEOTIDE NICKEL INSERTION PROTEIN"/>
    <property type="match status" value="1"/>
</dbReference>
<dbReference type="HAMAP" id="MF_01074">
    <property type="entry name" value="LarC"/>
    <property type="match status" value="1"/>
</dbReference>
<keyword evidence="4" id="KW-1185">Reference proteome</keyword>
<evidence type="ECO:0000313" key="3">
    <source>
        <dbReference type="EMBL" id="MBT0772986.1"/>
    </source>
</evidence>
<dbReference type="Gene3D" id="3.10.20.300">
    <property type="entry name" value="mk0293 like domain"/>
    <property type="match status" value="1"/>
</dbReference>
<protein>
    <recommendedName>
        <fullName evidence="2">Pyridinium-3,5-bisthiocarboxylic acid mononucleotide nickel insertion protein</fullName>
        <shortName evidence="2">P2TMN nickel insertion protein</shortName>
        <ecNumber evidence="2">4.99.1.12</ecNumber>
    </recommendedName>
    <alternativeName>
        <fullName evidence="2">Nickel-pincer cofactor biosynthesis protein LarC</fullName>
    </alternativeName>
</protein>
<organism evidence="3 4">
    <name type="scientific">Kineosporia corallincola</name>
    <dbReference type="NCBI Taxonomy" id="2835133"/>
    <lineage>
        <taxon>Bacteria</taxon>
        <taxon>Bacillati</taxon>
        <taxon>Actinomycetota</taxon>
        <taxon>Actinomycetes</taxon>
        <taxon>Kineosporiales</taxon>
        <taxon>Kineosporiaceae</taxon>
        <taxon>Kineosporia</taxon>
    </lineage>
</organism>